<evidence type="ECO:0000313" key="2">
    <source>
        <dbReference type="Proteomes" id="UP000276215"/>
    </source>
</evidence>
<accession>A0A3N4JWT7</accession>
<organism evidence="1 2">
    <name type="scientific">Choiromyces venosus 120613-1</name>
    <dbReference type="NCBI Taxonomy" id="1336337"/>
    <lineage>
        <taxon>Eukaryota</taxon>
        <taxon>Fungi</taxon>
        <taxon>Dikarya</taxon>
        <taxon>Ascomycota</taxon>
        <taxon>Pezizomycotina</taxon>
        <taxon>Pezizomycetes</taxon>
        <taxon>Pezizales</taxon>
        <taxon>Tuberaceae</taxon>
        <taxon>Choiromyces</taxon>
    </lineage>
</organism>
<evidence type="ECO:0000313" key="1">
    <source>
        <dbReference type="EMBL" id="RPB02800.1"/>
    </source>
</evidence>
<sequence>MGLFVNHQEPCLTETMVVKTTLVPGDTFTELCLRGGRGAPSRAFSTCGGLSNNLTLPTGAVYIDGGAGLVSTERCGHPDRTGEATKQSASGTETSALVPLVEVTREFIKTSASSEINEDMLVTRLFTWSGR</sequence>
<reference evidence="1 2" key="1">
    <citation type="journal article" date="2018" name="Nat. Ecol. Evol.">
        <title>Pezizomycetes genomes reveal the molecular basis of ectomycorrhizal truffle lifestyle.</title>
        <authorList>
            <person name="Murat C."/>
            <person name="Payen T."/>
            <person name="Noel B."/>
            <person name="Kuo A."/>
            <person name="Morin E."/>
            <person name="Chen J."/>
            <person name="Kohler A."/>
            <person name="Krizsan K."/>
            <person name="Balestrini R."/>
            <person name="Da Silva C."/>
            <person name="Montanini B."/>
            <person name="Hainaut M."/>
            <person name="Levati E."/>
            <person name="Barry K.W."/>
            <person name="Belfiori B."/>
            <person name="Cichocki N."/>
            <person name="Clum A."/>
            <person name="Dockter R.B."/>
            <person name="Fauchery L."/>
            <person name="Guy J."/>
            <person name="Iotti M."/>
            <person name="Le Tacon F."/>
            <person name="Lindquist E.A."/>
            <person name="Lipzen A."/>
            <person name="Malagnac F."/>
            <person name="Mello A."/>
            <person name="Molinier V."/>
            <person name="Miyauchi S."/>
            <person name="Poulain J."/>
            <person name="Riccioni C."/>
            <person name="Rubini A."/>
            <person name="Sitrit Y."/>
            <person name="Splivallo R."/>
            <person name="Traeger S."/>
            <person name="Wang M."/>
            <person name="Zifcakova L."/>
            <person name="Wipf D."/>
            <person name="Zambonelli A."/>
            <person name="Paolocci F."/>
            <person name="Nowrousian M."/>
            <person name="Ottonello S."/>
            <person name="Baldrian P."/>
            <person name="Spatafora J.W."/>
            <person name="Henrissat B."/>
            <person name="Nagy L.G."/>
            <person name="Aury J.M."/>
            <person name="Wincker P."/>
            <person name="Grigoriev I.V."/>
            <person name="Bonfante P."/>
            <person name="Martin F.M."/>
        </authorList>
    </citation>
    <scope>NUCLEOTIDE SEQUENCE [LARGE SCALE GENOMIC DNA]</scope>
    <source>
        <strain evidence="1 2">120613-1</strain>
    </source>
</reference>
<name>A0A3N4JWT7_9PEZI</name>
<protein>
    <submittedName>
        <fullName evidence="1">Uncharacterized protein</fullName>
    </submittedName>
</protein>
<dbReference type="AlphaFoldDB" id="A0A3N4JWT7"/>
<keyword evidence="2" id="KW-1185">Reference proteome</keyword>
<dbReference type="EMBL" id="ML120366">
    <property type="protein sequence ID" value="RPB02800.1"/>
    <property type="molecule type" value="Genomic_DNA"/>
</dbReference>
<dbReference type="Proteomes" id="UP000276215">
    <property type="component" value="Unassembled WGS sequence"/>
</dbReference>
<gene>
    <name evidence="1" type="ORF">L873DRAFT_367556</name>
</gene>
<proteinExistence type="predicted"/>